<evidence type="ECO:0000256" key="1">
    <source>
        <dbReference type="SAM" id="SignalP"/>
    </source>
</evidence>
<organism evidence="2 3">
    <name type="scientific">Salegentibacter echinorum</name>
    <dbReference type="NCBI Taxonomy" id="1073325"/>
    <lineage>
        <taxon>Bacteria</taxon>
        <taxon>Pseudomonadati</taxon>
        <taxon>Bacteroidota</taxon>
        <taxon>Flavobacteriia</taxon>
        <taxon>Flavobacteriales</taxon>
        <taxon>Flavobacteriaceae</taxon>
        <taxon>Salegentibacter</taxon>
    </lineage>
</organism>
<dbReference type="OrthoDB" id="187854at2"/>
<dbReference type="Proteomes" id="UP000183945">
    <property type="component" value="Unassembled WGS sequence"/>
</dbReference>
<dbReference type="Pfam" id="PF11138">
    <property type="entry name" value="DUF2911"/>
    <property type="match status" value="1"/>
</dbReference>
<dbReference type="InterPro" id="IPR021314">
    <property type="entry name" value="DUF2911"/>
</dbReference>
<evidence type="ECO:0008006" key="4">
    <source>
        <dbReference type="Google" id="ProtNLM"/>
    </source>
</evidence>
<dbReference type="RefSeq" id="WP_072878922.1">
    <property type="nucleotide sequence ID" value="NZ_FQVT01000004.1"/>
</dbReference>
<dbReference type="AlphaFoldDB" id="A0A1M5GQE3"/>
<keyword evidence="1" id="KW-0732">Signal</keyword>
<evidence type="ECO:0000313" key="3">
    <source>
        <dbReference type="Proteomes" id="UP000183945"/>
    </source>
</evidence>
<accession>A0A1M5GQE3</accession>
<dbReference type="STRING" id="1073325.SAMN05444483_104265"/>
<evidence type="ECO:0000313" key="2">
    <source>
        <dbReference type="EMBL" id="SHG05878.1"/>
    </source>
</evidence>
<dbReference type="EMBL" id="FQVT01000004">
    <property type="protein sequence ID" value="SHG05878.1"/>
    <property type="molecule type" value="Genomic_DNA"/>
</dbReference>
<feature type="chain" id="PRO_5009910533" description="DUF2911 domain-containing protein" evidence="1">
    <location>
        <begin position="23"/>
        <end position="191"/>
    </location>
</feature>
<sequence>MKRLLLTTLCLLGFLGFQDLQAQEQEQSKKGINFPKMDTSPMDMVAYRNDNNEILMRVIYSRPQKRDREVFGKLVPYGEVWRTGANETTEIAFYKDMEIGGKTFDAGTYALYTIPNEKEWTIILNKSQHTWGAYEYTDEKDMVRIKVPVRNLDHPLENFSMTLEPANKDKGINLLMGWDNKYVKVPFSPAG</sequence>
<proteinExistence type="predicted"/>
<reference evidence="3" key="1">
    <citation type="submission" date="2016-11" db="EMBL/GenBank/DDBJ databases">
        <authorList>
            <person name="Varghese N."/>
            <person name="Submissions S."/>
        </authorList>
    </citation>
    <scope>NUCLEOTIDE SEQUENCE [LARGE SCALE GENOMIC DNA]</scope>
    <source>
        <strain evidence="3">DSM 24579</strain>
    </source>
</reference>
<protein>
    <recommendedName>
        <fullName evidence="4">DUF2911 domain-containing protein</fullName>
    </recommendedName>
</protein>
<name>A0A1M5GQE3_SALEC</name>
<gene>
    <name evidence="2" type="ORF">SAMN05444483_104265</name>
</gene>
<feature type="signal peptide" evidence="1">
    <location>
        <begin position="1"/>
        <end position="22"/>
    </location>
</feature>
<keyword evidence="3" id="KW-1185">Reference proteome</keyword>